<evidence type="ECO:0000313" key="10">
    <source>
        <dbReference type="Proteomes" id="UP000326570"/>
    </source>
</evidence>
<feature type="transmembrane region" description="Helical" evidence="6">
    <location>
        <begin position="393"/>
        <end position="415"/>
    </location>
</feature>
<dbReference type="Pfam" id="PF13567">
    <property type="entry name" value="DUF4131"/>
    <property type="match status" value="1"/>
</dbReference>
<feature type="transmembrane region" description="Helical" evidence="6">
    <location>
        <begin position="513"/>
        <end position="529"/>
    </location>
</feature>
<feature type="transmembrane region" description="Helical" evidence="6">
    <location>
        <begin position="315"/>
        <end position="332"/>
    </location>
</feature>
<feature type="domain" description="DUF4131" evidence="8">
    <location>
        <begin position="32"/>
        <end position="195"/>
    </location>
</feature>
<evidence type="ECO:0000256" key="5">
    <source>
        <dbReference type="ARBA" id="ARBA00023136"/>
    </source>
</evidence>
<feature type="transmembrane region" description="Helical" evidence="6">
    <location>
        <begin position="421"/>
        <end position="441"/>
    </location>
</feature>
<evidence type="ECO:0000259" key="8">
    <source>
        <dbReference type="Pfam" id="PF13567"/>
    </source>
</evidence>
<evidence type="ECO:0000256" key="6">
    <source>
        <dbReference type="SAM" id="Phobius"/>
    </source>
</evidence>
<evidence type="ECO:0000256" key="3">
    <source>
        <dbReference type="ARBA" id="ARBA00022692"/>
    </source>
</evidence>
<keyword evidence="4 6" id="KW-1133">Transmembrane helix</keyword>
<keyword evidence="2" id="KW-1003">Cell membrane</keyword>
<name>A0A5N1IKI0_9BACT</name>
<dbReference type="EMBL" id="VTWT01000011">
    <property type="protein sequence ID" value="KAA9325616.1"/>
    <property type="molecule type" value="Genomic_DNA"/>
</dbReference>
<dbReference type="PANTHER" id="PTHR30619:SF1">
    <property type="entry name" value="RECOMBINATION PROTEIN 2"/>
    <property type="match status" value="1"/>
</dbReference>
<dbReference type="Pfam" id="PF03772">
    <property type="entry name" value="Competence"/>
    <property type="match status" value="1"/>
</dbReference>
<protein>
    <submittedName>
        <fullName evidence="9">ComEC/Rec2 family competence protein</fullName>
    </submittedName>
</protein>
<proteinExistence type="predicted"/>
<dbReference type="InterPro" id="IPR004477">
    <property type="entry name" value="ComEC_N"/>
</dbReference>
<reference evidence="9 10" key="1">
    <citation type="submission" date="2019-09" db="EMBL/GenBank/DDBJ databases">
        <title>Genome sequence of Adhaeribacter sp. M2.</title>
        <authorList>
            <person name="Srinivasan S."/>
        </authorList>
    </citation>
    <scope>NUCLEOTIDE SEQUENCE [LARGE SCALE GENOMIC DNA]</scope>
    <source>
        <strain evidence="9 10">M2</strain>
    </source>
</reference>
<feature type="transmembrane region" description="Helical" evidence="6">
    <location>
        <begin position="364"/>
        <end position="381"/>
    </location>
</feature>
<comment type="subcellular location">
    <subcellularLocation>
        <location evidence="1">Cell membrane</location>
        <topology evidence="1">Multi-pass membrane protein</topology>
    </subcellularLocation>
</comment>
<accession>A0A5N1IKI0</accession>
<feature type="transmembrane region" description="Helical" evidence="6">
    <location>
        <begin position="487"/>
        <end position="506"/>
    </location>
</feature>
<gene>
    <name evidence="9" type="ORF">F0P94_16895</name>
</gene>
<dbReference type="PANTHER" id="PTHR30619">
    <property type="entry name" value="DNA INTERNALIZATION/COMPETENCE PROTEIN COMEC/REC2"/>
    <property type="match status" value="1"/>
</dbReference>
<feature type="transmembrane region" description="Helical" evidence="6">
    <location>
        <begin position="448"/>
        <end position="467"/>
    </location>
</feature>
<comment type="caution">
    <text evidence="9">The sequence shown here is derived from an EMBL/GenBank/DDBJ whole genome shotgun (WGS) entry which is preliminary data.</text>
</comment>
<evidence type="ECO:0000256" key="1">
    <source>
        <dbReference type="ARBA" id="ARBA00004651"/>
    </source>
</evidence>
<feature type="transmembrane region" description="Helical" evidence="6">
    <location>
        <begin position="293"/>
        <end position="309"/>
    </location>
</feature>
<dbReference type="InterPro" id="IPR025405">
    <property type="entry name" value="DUF4131"/>
</dbReference>
<feature type="transmembrane region" description="Helical" evidence="6">
    <location>
        <begin position="261"/>
        <end position="281"/>
    </location>
</feature>
<organism evidence="9 10">
    <name type="scientific">Adhaeribacter soli</name>
    <dbReference type="NCBI Taxonomy" id="2607655"/>
    <lineage>
        <taxon>Bacteria</taxon>
        <taxon>Pseudomonadati</taxon>
        <taxon>Bacteroidota</taxon>
        <taxon>Cytophagia</taxon>
        <taxon>Cytophagales</taxon>
        <taxon>Hymenobacteraceae</taxon>
        <taxon>Adhaeribacter</taxon>
    </lineage>
</organism>
<keyword evidence="10" id="KW-1185">Reference proteome</keyword>
<keyword evidence="5 6" id="KW-0472">Membrane</keyword>
<evidence type="ECO:0000256" key="2">
    <source>
        <dbReference type="ARBA" id="ARBA00022475"/>
    </source>
</evidence>
<feature type="transmembrane region" description="Helical" evidence="6">
    <location>
        <begin position="33"/>
        <end position="51"/>
    </location>
</feature>
<feature type="transmembrane region" description="Helical" evidence="6">
    <location>
        <begin position="339"/>
        <end position="358"/>
    </location>
</feature>
<dbReference type="AlphaFoldDB" id="A0A5N1IKI0"/>
<dbReference type="Proteomes" id="UP000326570">
    <property type="component" value="Unassembled WGS sequence"/>
</dbReference>
<evidence type="ECO:0000259" key="7">
    <source>
        <dbReference type="Pfam" id="PF03772"/>
    </source>
</evidence>
<dbReference type="RefSeq" id="WP_150905241.1">
    <property type="nucleotide sequence ID" value="NZ_VTWT01000011.1"/>
</dbReference>
<dbReference type="InterPro" id="IPR052159">
    <property type="entry name" value="Competence_DNA_uptake"/>
</dbReference>
<evidence type="ECO:0000313" key="9">
    <source>
        <dbReference type="EMBL" id="KAA9325616.1"/>
    </source>
</evidence>
<sequence length="701" mass="80265">MNHWAPFPFIRLTLALVAGILLAFQFEHVQVPVFWWFLGSSGCFALVFGLAKSRRSRFLFSVAGILAMVCFAFAGWALTQLRTQKNDPAHLLHKSGKVTHYVGYLNDFLLEKPTIFQTTFRLQKVRINGKWLPAEGQVQVSFRKEPGMERPQYGDVLLIKGEPKQVPLPLNPGQFNYRKYLATQNIHHQQYLYPGQFRVIGQNIRNPAMAFSIKLRHNLDRIFRELVPSHREYGIASALVLGIKDELENEIKATYSNTGTMHVLAVSGLHVGLVFTILSFGLKRLRSAVSHRVFSAVVVLFVVWSYAFITALSPSVLRAAVMFSFVIIARVFQKRNNMYNTLAITAFVLLSFNPYYLFDVGFQLSFLAVIAILYLQPRIYKLLQFENFWADKLWALTSVSLAAQIGTFPLSLYYFHQFPVYFLLSNIIAVPLSTGILYVGLSVLFFGWVPYLGFALGKLMQGLVWLMNELMMGLEKLPYALINRIPFTGFQAVLFYIFILLLLIFLARPRLKMLALACASLAIISFIHFKEVFARTGQQKFIVFVVPKQSVMGFLDQEATIFADSVFIQNKQAINFNLEPAFLTAGVNKIAFQDWSEEEREFLPFRKVNGQRLLVWRGLKILCLEEPLKQDLRTPVEVDYLVLRKNVWISPEKLERNFKFRKLVFDSSNAGWYVKRQGENLQAANLPFHDVNTSGAFEVQL</sequence>
<feature type="domain" description="ComEC/Rec2-related protein" evidence="7">
    <location>
        <begin position="239"/>
        <end position="508"/>
    </location>
</feature>
<keyword evidence="3 6" id="KW-0812">Transmembrane</keyword>
<feature type="transmembrane region" description="Helical" evidence="6">
    <location>
        <begin position="58"/>
        <end position="78"/>
    </location>
</feature>
<dbReference type="NCBIfam" id="TIGR00360">
    <property type="entry name" value="ComEC_N-term"/>
    <property type="match status" value="1"/>
</dbReference>
<evidence type="ECO:0000256" key="4">
    <source>
        <dbReference type="ARBA" id="ARBA00022989"/>
    </source>
</evidence>
<dbReference type="GO" id="GO:0005886">
    <property type="term" value="C:plasma membrane"/>
    <property type="evidence" value="ECO:0007669"/>
    <property type="project" value="UniProtKB-SubCell"/>
</dbReference>